<dbReference type="AlphaFoldDB" id="A0AAJ4XN98"/>
<feature type="region of interest" description="Disordered" evidence="1">
    <location>
        <begin position="83"/>
        <end position="120"/>
    </location>
</feature>
<proteinExistence type="predicted"/>
<comment type="caution">
    <text evidence="2">The sequence shown here is derived from an EMBL/GenBank/DDBJ whole genome shotgun (WGS) entry which is preliminary data.</text>
</comment>
<feature type="compositionally biased region" description="Low complexity" evidence="1">
    <location>
        <begin position="325"/>
        <end position="334"/>
    </location>
</feature>
<organism evidence="2 3">
    <name type="scientific">Melanopsichium pennsylvanicum</name>
    <dbReference type="NCBI Taxonomy" id="63383"/>
    <lineage>
        <taxon>Eukaryota</taxon>
        <taxon>Fungi</taxon>
        <taxon>Dikarya</taxon>
        <taxon>Basidiomycota</taxon>
        <taxon>Ustilaginomycotina</taxon>
        <taxon>Ustilaginomycetes</taxon>
        <taxon>Ustilaginales</taxon>
        <taxon>Ustilaginaceae</taxon>
        <taxon>Melanopsichium</taxon>
    </lineage>
</organism>
<gene>
    <name evidence="2" type="ORF">MEPE_04439</name>
</gene>
<dbReference type="EMBL" id="OAPG01000011">
    <property type="protein sequence ID" value="SNX85730.1"/>
    <property type="molecule type" value="Genomic_DNA"/>
</dbReference>
<keyword evidence="3" id="KW-1185">Reference proteome</keyword>
<feature type="region of interest" description="Disordered" evidence="1">
    <location>
        <begin position="307"/>
        <end position="337"/>
    </location>
</feature>
<evidence type="ECO:0000313" key="2">
    <source>
        <dbReference type="EMBL" id="SNX85730.1"/>
    </source>
</evidence>
<protein>
    <submittedName>
        <fullName evidence="2">Related to DNA binding protein Ncp1</fullName>
    </submittedName>
</protein>
<feature type="region of interest" description="Disordered" evidence="1">
    <location>
        <begin position="363"/>
        <end position="399"/>
    </location>
</feature>
<evidence type="ECO:0000313" key="3">
    <source>
        <dbReference type="Proteomes" id="UP001294444"/>
    </source>
</evidence>
<sequence>MTDLARNGSVLVAEIKAIHPPAQGGSNGDAAVHINGVIPTDDATYTNGVANGSQIHPKGSVLGTASDGGVAPAIDPSVTTPPTLSQLSNGHAHEASGLNAGTGAIAVPNHSTDPSLATGVPQTEAANVPHTHDAAAVPAAAAAGGSAAAGAALPGLIQPQTTPIQPIQPSQDAREVHSQVNTTLPAGDAVAPTSAEPATALSAGTASGTAPGSVISAQQQQPQQLNAAAPAAAGAVGAAGVAAAGAPIVAHPAPTTMAANEAPKSALSAKEAKKVEKLMKTEAKNEQKSIKRAIKDAGSSEKLFRKSRDAETQAMKKHQKAQSNEQEAAKALSKAKAEHEKYAADLAKAVEDLDIKKRHTLSTREGYEKAKKHIDELRNQKTVNDQARSRQAAQLHGAA</sequence>
<reference evidence="2" key="1">
    <citation type="submission" date="2023-10" db="EMBL/GenBank/DDBJ databases">
        <authorList>
            <person name="Guldener U."/>
        </authorList>
    </citation>
    <scope>NUCLEOTIDE SEQUENCE</scope>
    <source>
        <strain evidence="2">Mp4</strain>
    </source>
</reference>
<feature type="region of interest" description="Disordered" evidence="1">
    <location>
        <begin position="159"/>
        <end position="221"/>
    </location>
</feature>
<accession>A0AAJ4XN98</accession>
<feature type="compositionally biased region" description="Low complexity" evidence="1">
    <location>
        <begin position="159"/>
        <end position="169"/>
    </location>
</feature>
<evidence type="ECO:0000256" key="1">
    <source>
        <dbReference type="SAM" id="MobiDB-lite"/>
    </source>
</evidence>
<dbReference type="Proteomes" id="UP001294444">
    <property type="component" value="Unassembled WGS sequence"/>
</dbReference>
<feature type="compositionally biased region" description="Polar residues" evidence="1">
    <location>
        <begin position="109"/>
        <end position="120"/>
    </location>
</feature>
<feature type="compositionally biased region" description="Basic and acidic residues" evidence="1">
    <location>
        <begin position="365"/>
        <end position="379"/>
    </location>
</feature>
<feature type="compositionally biased region" description="Polar residues" evidence="1">
    <location>
        <begin position="380"/>
        <end position="392"/>
    </location>
</feature>
<name>A0AAJ4XN98_9BASI</name>
<feature type="compositionally biased region" description="Low complexity" evidence="1">
    <location>
        <begin position="197"/>
        <end position="221"/>
    </location>
</feature>